<dbReference type="GeneID" id="63845396"/>
<gene>
    <name evidence="3" type="ORF">K460DRAFT_276849</name>
</gene>
<dbReference type="PANTHER" id="PTHR47435:SF10">
    <property type="entry name" value="TIP ELONGATION ABERRANT PROTEIN 3"/>
    <property type="match status" value="1"/>
</dbReference>
<dbReference type="SUPFAM" id="SSF117281">
    <property type="entry name" value="Kelch motif"/>
    <property type="match status" value="1"/>
</dbReference>
<reference evidence="3" key="1">
    <citation type="submission" date="2020-01" db="EMBL/GenBank/DDBJ databases">
        <authorList>
            <consortium name="DOE Joint Genome Institute"/>
            <person name="Haridas S."/>
            <person name="Albert R."/>
            <person name="Binder M."/>
            <person name="Bloem J."/>
            <person name="Labutti K."/>
            <person name="Salamov A."/>
            <person name="Andreopoulos B."/>
            <person name="Baker S.E."/>
            <person name="Barry K."/>
            <person name="Bills G."/>
            <person name="Bluhm B.H."/>
            <person name="Cannon C."/>
            <person name="Castanera R."/>
            <person name="Culley D.E."/>
            <person name="Daum C."/>
            <person name="Ezra D."/>
            <person name="Gonzalez J.B."/>
            <person name="Henrissat B."/>
            <person name="Kuo A."/>
            <person name="Liang C."/>
            <person name="Lipzen A."/>
            <person name="Lutzoni F."/>
            <person name="Magnuson J."/>
            <person name="Mondo S."/>
            <person name="Nolan M."/>
            <person name="Ohm R."/>
            <person name="Pangilinan J."/>
            <person name="Park H.-J."/>
            <person name="Ramirez L."/>
            <person name="Alfaro M."/>
            <person name="Sun H."/>
            <person name="Tritt A."/>
            <person name="Yoshinaga Y."/>
            <person name="Zwiers L.-H."/>
            <person name="Turgeon B.G."/>
            <person name="Goodwin S.B."/>
            <person name="Spatafora J.W."/>
            <person name="Crous P.W."/>
            <person name="Grigoriev I.V."/>
        </authorList>
    </citation>
    <scope>NUCLEOTIDE SEQUENCE</scope>
    <source>
        <strain evidence="3">CBS 394.84</strain>
    </source>
</reference>
<comment type="caution">
    <text evidence="3">The sequence shown here is derived from an EMBL/GenBank/DDBJ whole genome shotgun (WGS) entry which is preliminary data.</text>
</comment>
<organism evidence="3 4">
    <name type="scientific">Cucurbitaria berberidis CBS 394.84</name>
    <dbReference type="NCBI Taxonomy" id="1168544"/>
    <lineage>
        <taxon>Eukaryota</taxon>
        <taxon>Fungi</taxon>
        <taxon>Dikarya</taxon>
        <taxon>Ascomycota</taxon>
        <taxon>Pezizomycotina</taxon>
        <taxon>Dothideomycetes</taxon>
        <taxon>Pleosporomycetidae</taxon>
        <taxon>Pleosporales</taxon>
        <taxon>Pleosporineae</taxon>
        <taxon>Cucurbitariaceae</taxon>
        <taxon>Cucurbitaria</taxon>
    </lineage>
</organism>
<dbReference type="Gene3D" id="2.120.10.80">
    <property type="entry name" value="Kelch-type beta propeller"/>
    <property type="match status" value="1"/>
</dbReference>
<dbReference type="EMBL" id="ML976615">
    <property type="protein sequence ID" value="KAF1847533.1"/>
    <property type="molecule type" value="Genomic_DNA"/>
</dbReference>
<protein>
    <submittedName>
        <fullName evidence="3">Galactose oxidase</fullName>
    </submittedName>
</protein>
<accession>A0A9P4GJQ6</accession>
<evidence type="ECO:0000256" key="1">
    <source>
        <dbReference type="ARBA" id="ARBA00022737"/>
    </source>
</evidence>
<dbReference type="RefSeq" id="XP_040790096.1">
    <property type="nucleotide sequence ID" value="XM_040928143.1"/>
</dbReference>
<evidence type="ECO:0000256" key="2">
    <source>
        <dbReference type="ARBA" id="ARBA00023004"/>
    </source>
</evidence>
<keyword evidence="1" id="KW-0677">Repeat</keyword>
<proteinExistence type="predicted"/>
<keyword evidence="2" id="KW-0408">Iron</keyword>
<name>A0A9P4GJQ6_9PLEO</name>
<evidence type="ECO:0000313" key="4">
    <source>
        <dbReference type="Proteomes" id="UP000800039"/>
    </source>
</evidence>
<dbReference type="AlphaFoldDB" id="A0A9P4GJQ6"/>
<keyword evidence="4" id="KW-1185">Reference proteome</keyword>
<dbReference type="PANTHER" id="PTHR47435">
    <property type="entry name" value="KELCH REPEAT PROTEIN (AFU_ORTHOLOGUE AFUA_5G12780)"/>
    <property type="match status" value="1"/>
</dbReference>
<sequence>MAAAEIAAGAYIASEVVEHGAQLGYAAYLVSKPTLPLKATFKRIATTSGDQSQRSLARSNHTVTVIGNKAYIFGGNTATNILASNDVHAITLEHSGEPEMDYSMIPALSTFEGERTPAGRANHAACAFHGSIAVYGGCSEKGDLIDENSSIWLFNPERKAWDLLAPSDAGAAPGARQNAQLFAQEGYIVLFGGIDGSSSHASDLWQFDVASRSWTQLPTAPVGTSNAALSDGQLWLISGSDPMSSQLHHLSISASDDKDPWESFTFPTNPLAPGPRARHHGALLPISTGWGRNYLIYLLGARDDQSSATSPTSPDDLKHSKEATQWSDTWVLQIPSSDLEAKASLTLKNAIKPAKIKDAIRSAIGADTGHLSWAEAVVQVPDKVTLEEEDGSLHPGPRAFFGADVMQSGSSVVFWGGVNAKGERVGDGWVVKFE</sequence>
<dbReference type="Pfam" id="PF24681">
    <property type="entry name" value="Kelch_KLHDC2_KLHL20_DRC7"/>
    <property type="match status" value="1"/>
</dbReference>
<evidence type="ECO:0000313" key="3">
    <source>
        <dbReference type="EMBL" id="KAF1847533.1"/>
    </source>
</evidence>
<dbReference type="Proteomes" id="UP000800039">
    <property type="component" value="Unassembled WGS sequence"/>
</dbReference>
<dbReference type="GO" id="GO:0019760">
    <property type="term" value="P:glucosinolate metabolic process"/>
    <property type="evidence" value="ECO:0007669"/>
    <property type="project" value="UniProtKB-ARBA"/>
</dbReference>
<dbReference type="InterPro" id="IPR015915">
    <property type="entry name" value="Kelch-typ_b-propeller"/>
</dbReference>
<dbReference type="OrthoDB" id="10250130at2759"/>